<dbReference type="PRINTS" id="PR00344">
    <property type="entry name" value="BCTRLSENSOR"/>
</dbReference>
<dbReference type="Gene3D" id="3.30.450.20">
    <property type="entry name" value="PAS domain"/>
    <property type="match status" value="1"/>
</dbReference>
<dbReference type="InterPro" id="IPR036890">
    <property type="entry name" value="HATPase_C_sf"/>
</dbReference>
<dbReference type="SUPFAM" id="SSF47384">
    <property type="entry name" value="Homodimeric domain of signal transducing histidine kinase"/>
    <property type="match status" value="1"/>
</dbReference>
<dbReference type="InterPro" id="IPR036097">
    <property type="entry name" value="HisK_dim/P_sf"/>
</dbReference>
<comment type="catalytic activity">
    <reaction evidence="1">
        <text>ATP + protein L-histidine = ADP + protein N-phospho-L-histidine.</text>
        <dbReference type="EC" id="2.7.13.3"/>
    </reaction>
</comment>
<feature type="domain" description="Response regulatory" evidence="8">
    <location>
        <begin position="574"/>
        <end position="690"/>
    </location>
</feature>
<dbReference type="RefSeq" id="WP_106393452.1">
    <property type="nucleotide sequence ID" value="NZ_PVNK01000180.1"/>
</dbReference>
<dbReference type="NCBIfam" id="TIGR00229">
    <property type="entry name" value="sensory_box"/>
    <property type="match status" value="1"/>
</dbReference>
<dbReference type="PROSITE" id="PS50109">
    <property type="entry name" value="HIS_KIN"/>
    <property type="match status" value="1"/>
</dbReference>
<feature type="domain" description="PAS" evidence="9">
    <location>
        <begin position="189"/>
        <end position="261"/>
    </location>
</feature>
<dbReference type="SMART" id="SM00065">
    <property type="entry name" value="GAF"/>
    <property type="match status" value="1"/>
</dbReference>
<evidence type="ECO:0000313" key="12">
    <source>
        <dbReference type="Proteomes" id="UP000237968"/>
    </source>
</evidence>
<protein>
    <recommendedName>
        <fullName evidence="2">histidine kinase</fullName>
        <ecNumber evidence="2">2.7.13.3</ecNumber>
    </recommendedName>
</protein>
<dbReference type="EC" id="2.7.13.3" evidence="2"/>
<proteinExistence type="predicted"/>
<evidence type="ECO:0000256" key="1">
    <source>
        <dbReference type="ARBA" id="ARBA00000085"/>
    </source>
</evidence>
<dbReference type="InterPro" id="IPR035965">
    <property type="entry name" value="PAS-like_dom_sf"/>
</dbReference>
<dbReference type="Gene3D" id="3.40.50.2300">
    <property type="match status" value="1"/>
</dbReference>
<dbReference type="InterPro" id="IPR003594">
    <property type="entry name" value="HATPase_dom"/>
</dbReference>
<dbReference type="PROSITE" id="PS50112">
    <property type="entry name" value="PAS"/>
    <property type="match status" value="1"/>
</dbReference>
<dbReference type="EMBL" id="PVNK01000180">
    <property type="protein sequence ID" value="PRP94050.1"/>
    <property type="molecule type" value="Genomic_DNA"/>
</dbReference>
<dbReference type="Proteomes" id="UP000237968">
    <property type="component" value="Unassembled WGS sequence"/>
</dbReference>
<sequence length="696" mass="75241">MAGAQHNDETLVRQWEGRRRLQRQALEKLALRQASGPEEIETVLREVTASSAAALGVERVSVWSYTPARDGITCLDLYELSRDHHSEGASLLERDFPGYFRAMASERAIVASDARTDPATREFSPSYLVPHGISSMLDAPIRVGGELFGVVCHEHVGPARVWTPDEVDFTGSVADLTALAISTSRLRQSEELLQLALDAGDIGTFVWSPRTEQLVWDERTHQLFDWPPERFRGTFADLSDRVHPDDRALLKAAFERSMSTGGEFRALYRARRRDGSERIIESRGRTYLATDGSPDHLSGVCFDISERYHAEQRAYEHQKLESLGLLAGGIAHDFNNLLVGVLGNASLLLMDTQLRPETSSVLLEIQAAGERAANLCGQLLAYAGRGSFAIRPVDLSALVTEASELHRAALGKGVRVRAKLEPSLPAVDADITQLRQVLMNLAINASEAIGAGEGTITITTKATQLDTDTLSTWPESGSLAPGPYVLLSVADDGPGIDPALESRIFDPFFSTKGPGRGLGLAAIQGIVRRHHGALRLASSEGAGARFDLLLPASDEPAPRQPGPCAAPATRGVGTALVIDDEPLVQRLARAVLERAGYRVVLADNGDEALARYTESPEAFAVAVVDLTMPGVRGIDVAIHLRTMRPELPIVICSGYSEDQLGEDPVELRGAAFVHKPYRAADLLASVREVIAASQGC</sequence>
<dbReference type="SUPFAM" id="SSF52172">
    <property type="entry name" value="CheY-like"/>
    <property type="match status" value="1"/>
</dbReference>
<dbReference type="InterPro" id="IPR000014">
    <property type="entry name" value="PAS"/>
</dbReference>
<reference evidence="11 12" key="1">
    <citation type="submission" date="2018-03" db="EMBL/GenBank/DDBJ databases">
        <title>Draft Genome Sequences of the Obligatory Marine Myxobacteria Enhygromyxa salina SWB005.</title>
        <authorList>
            <person name="Poehlein A."/>
            <person name="Moghaddam J.A."/>
            <person name="Harms H."/>
            <person name="Alanjari M."/>
            <person name="Koenig G.M."/>
            <person name="Daniel R."/>
            <person name="Schaeberle T.F."/>
        </authorList>
    </citation>
    <scope>NUCLEOTIDE SEQUENCE [LARGE SCALE GENOMIC DNA]</scope>
    <source>
        <strain evidence="11 12">SWB005</strain>
    </source>
</reference>
<dbReference type="Gene3D" id="1.10.287.130">
    <property type="match status" value="1"/>
</dbReference>
<dbReference type="InterPro" id="IPR001610">
    <property type="entry name" value="PAC"/>
</dbReference>
<dbReference type="SMART" id="SM00086">
    <property type="entry name" value="PAC"/>
    <property type="match status" value="1"/>
</dbReference>
<dbReference type="SMART" id="SM00387">
    <property type="entry name" value="HATPase_c"/>
    <property type="match status" value="1"/>
</dbReference>
<keyword evidence="12" id="KW-1185">Reference proteome</keyword>
<dbReference type="SMART" id="SM00091">
    <property type="entry name" value="PAS"/>
    <property type="match status" value="1"/>
</dbReference>
<dbReference type="InterPro" id="IPR004358">
    <property type="entry name" value="Sig_transdc_His_kin-like_C"/>
</dbReference>
<accession>A0A2S9XMU5</accession>
<organism evidence="11 12">
    <name type="scientific">Enhygromyxa salina</name>
    <dbReference type="NCBI Taxonomy" id="215803"/>
    <lineage>
        <taxon>Bacteria</taxon>
        <taxon>Pseudomonadati</taxon>
        <taxon>Myxococcota</taxon>
        <taxon>Polyangia</taxon>
        <taxon>Nannocystales</taxon>
        <taxon>Nannocystaceae</taxon>
        <taxon>Enhygromyxa</taxon>
    </lineage>
</organism>
<dbReference type="Gene3D" id="3.30.565.10">
    <property type="entry name" value="Histidine kinase-like ATPase, C-terminal domain"/>
    <property type="match status" value="1"/>
</dbReference>
<dbReference type="Gene3D" id="2.10.70.100">
    <property type="match status" value="1"/>
</dbReference>
<evidence type="ECO:0000256" key="4">
    <source>
        <dbReference type="ARBA" id="ARBA00022679"/>
    </source>
</evidence>
<feature type="modified residue" description="4-aspartylphosphate" evidence="6">
    <location>
        <position position="625"/>
    </location>
</feature>
<dbReference type="SUPFAM" id="SSF55781">
    <property type="entry name" value="GAF domain-like"/>
    <property type="match status" value="1"/>
</dbReference>
<feature type="domain" description="Histidine kinase" evidence="7">
    <location>
        <begin position="329"/>
        <end position="554"/>
    </location>
</feature>
<dbReference type="Pfam" id="PF00072">
    <property type="entry name" value="Response_reg"/>
    <property type="match status" value="1"/>
</dbReference>
<evidence type="ECO:0000256" key="5">
    <source>
        <dbReference type="ARBA" id="ARBA00022777"/>
    </source>
</evidence>
<evidence type="ECO:0000259" key="8">
    <source>
        <dbReference type="PROSITE" id="PS50110"/>
    </source>
</evidence>
<dbReference type="InterPro" id="IPR029016">
    <property type="entry name" value="GAF-like_dom_sf"/>
</dbReference>
<comment type="caution">
    <text evidence="11">The sequence shown here is derived from an EMBL/GenBank/DDBJ whole genome shotgun (WGS) entry which is preliminary data.</text>
</comment>
<evidence type="ECO:0000259" key="9">
    <source>
        <dbReference type="PROSITE" id="PS50112"/>
    </source>
</evidence>
<dbReference type="SMART" id="SM00448">
    <property type="entry name" value="REC"/>
    <property type="match status" value="1"/>
</dbReference>
<dbReference type="Gene3D" id="3.30.450.40">
    <property type="match status" value="1"/>
</dbReference>
<dbReference type="GO" id="GO:0000155">
    <property type="term" value="F:phosphorelay sensor kinase activity"/>
    <property type="evidence" value="ECO:0007669"/>
    <property type="project" value="InterPro"/>
</dbReference>
<gene>
    <name evidence="11" type="ORF">ENSA5_41620</name>
</gene>
<evidence type="ECO:0000256" key="6">
    <source>
        <dbReference type="PROSITE-ProRule" id="PRU00169"/>
    </source>
</evidence>
<evidence type="ECO:0000256" key="3">
    <source>
        <dbReference type="ARBA" id="ARBA00022553"/>
    </source>
</evidence>
<dbReference type="PROSITE" id="PS50110">
    <property type="entry name" value="RESPONSE_REGULATORY"/>
    <property type="match status" value="1"/>
</dbReference>
<evidence type="ECO:0000313" key="11">
    <source>
        <dbReference type="EMBL" id="PRP94050.1"/>
    </source>
</evidence>
<dbReference type="PANTHER" id="PTHR43065">
    <property type="entry name" value="SENSOR HISTIDINE KINASE"/>
    <property type="match status" value="1"/>
</dbReference>
<dbReference type="AlphaFoldDB" id="A0A2S9XMU5"/>
<evidence type="ECO:0000256" key="2">
    <source>
        <dbReference type="ARBA" id="ARBA00012438"/>
    </source>
</evidence>
<feature type="domain" description="PAC" evidence="10">
    <location>
        <begin position="264"/>
        <end position="316"/>
    </location>
</feature>
<dbReference type="Pfam" id="PF02518">
    <property type="entry name" value="HATPase_c"/>
    <property type="match status" value="1"/>
</dbReference>
<dbReference type="InterPro" id="IPR005467">
    <property type="entry name" value="His_kinase_dom"/>
</dbReference>
<keyword evidence="3 6" id="KW-0597">Phosphoprotein</keyword>
<dbReference type="SUPFAM" id="SSF55785">
    <property type="entry name" value="PYP-like sensor domain (PAS domain)"/>
    <property type="match status" value="1"/>
</dbReference>
<dbReference type="InterPro" id="IPR011006">
    <property type="entry name" value="CheY-like_superfamily"/>
</dbReference>
<dbReference type="Pfam" id="PF08447">
    <property type="entry name" value="PAS_3"/>
    <property type="match status" value="1"/>
</dbReference>
<dbReference type="OrthoDB" id="5389345at2"/>
<evidence type="ECO:0000259" key="10">
    <source>
        <dbReference type="PROSITE" id="PS50113"/>
    </source>
</evidence>
<dbReference type="PANTHER" id="PTHR43065:SF42">
    <property type="entry name" value="TWO-COMPONENT SENSOR PPRA"/>
    <property type="match status" value="1"/>
</dbReference>
<dbReference type="CDD" id="cd00156">
    <property type="entry name" value="REC"/>
    <property type="match status" value="1"/>
</dbReference>
<dbReference type="CDD" id="cd00130">
    <property type="entry name" value="PAS"/>
    <property type="match status" value="1"/>
</dbReference>
<evidence type="ECO:0000259" key="7">
    <source>
        <dbReference type="PROSITE" id="PS50109"/>
    </source>
</evidence>
<dbReference type="Pfam" id="PF01590">
    <property type="entry name" value="GAF"/>
    <property type="match status" value="1"/>
</dbReference>
<name>A0A2S9XMU5_9BACT</name>
<dbReference type="InterPro" id="IPR001789">
    <property type="entry name" value="Sig_transdc_resp-reg_receiver"/>
</dbReference>
<keyword evidence="4" id="KW-0808">Transferase</keyword>
<dbReference type="SMART" id="SM00388">
    <property type="entry name" value="HisKA"/>
    <property type="match status" value="1"/>
</dbReference>
<dbReference type="InterPro" id="IPR013655">
    <property type="entry name" value="PAS_fold_3"/>
</dbReference>
<dbReference type="PROSITE" id="PS50113">
    <property type="entry name" value="PAC"/>
    <property type="match status" value="1"/>
</dbReference>
<keyword evidence="5" id="KW-0418">Kinase</keyword>
<dbReference type="InterPro" id="IPR003661">
    <property type="entry name" value="HisK_dim/P_dom"/>
</dbReference>
<dbReference type="InterPro" id="IPR003018">
    <property type="entry name" value="GAF"/>
</dbReference>
<dbReference type="SUPFAM" id="SSF55874">
    <property type="entry name" value="ATPase domain of HSP90 chaperone/DNA topoisomerase II/histidine kinase"/>
    <property type="match status" value="1"/>
</dbReference>
<dbReference type="InterPro" id="IPR000700">
    <property type="entry name" value="PAS-assoc_C"/>
</dbReference>